<feature type="domain" description="Rad60/SUMO-like" evidence="1">
    <location>
        <begin position="1"/>
        <end position="64"/>
    </location>
</feature>
<gene>
    <name evidence="2" type="ORF">CU097_004136</name>
</gene>
<proteinExistence type="predicted"/>
<sequence length="67" mass="7643">GNDKKEIRVRVKPTTRLSAVVEMYKKITKVTGNVQLYFEGESLELNTTIDDTELEDEDLLDVGIKNE</sequence>
<dbReference type="Proteomes" id="UP000252139">
    <property type="component" value="Unassembled WGS sequence"/>
</dbReference>
<evidence type="ECO:0000259" key="1">
    <source>
        <dbReference type="Pfam" id="PF11976"/>
    </source>
</evidence>
<dbReference type="STRING" id="86630.A0A367IQ18"/>
<name>A0A367IQ18_RHIAZ</name>
<feature type="non-terminal residue" evidence="2">
    <location>
        <position position="1"/>
    </location>
</feature>
<dbReference type="Pfam" id="PF11976">
    <property type="entry name" value="Rad60-SLD"/>
    <property type="match status" value="1"/>
</dbReference>
<comment type="caution">
    <text evidence="2">The sequence shown here is derived from an EMBL/GenBank/DDBJ whole genome shotgun (WGS) entry which is preliminary data.</text>
</comment>
<evidence type="ECO:0000313" key="2">
    <source>
        <dbReference type="EMBL" id="RCH79753.1"/>
    </source>
</evidence>
<accession>A0A367IQ18</accession>
<dbReference type="InterPro" id="IPR022617">
    <property type="entry name" value="Rad60/SUMO-like_dom"/>
</dbReference>
<dbReference type="Gene3D" id="3.10.20.90">
    <property type="entry name" value="Phosphatidylinositol 3-kinase Catalytic Subunit, Chain A, domain 1"/>
    <property type="match status" value="1"/>
</dbReference>
<dbReference type="EMBL" id="PJQL01004306">
    <property type="protein sequence ID" value="RCH79753.1"/>
    <property type="molecule type" value="Genomic_DNA"/>
</dbReference>
<organism evidence="2 3">
    <name type="scientific">Rhizopus azygosporus</name>
    <name type="common">Rhizopus microsporus var. azygosporus</name>
    <dbReference type="NCBI Taxonomy" id="86630"/>
    <lineage>
        <taxon>Eukaryota</taxon>
        <taxon>Fungi</taxon>
        <taxon>Fungi incertae sedis</taxon>
        <taxon>Mucoromycota</taxon>
        <taxon>Mucoromycotina</taxon>
        <taxon>Mucoromycetes</taxon>
        <taxon>Mucorales</taxon>
        <taxon>Mucorineae</taxon>
        <taxon>Rhizopodaceae</taxon>
        <taxon>Rhizopus</taxon>
    </lineage>
</organism>
<reference evidence="2 3" key="1">
    <citation type="journal article" date="2018" name="G3 (Bethesda)">
        <title>Phylogenetic and Phylogenomic Definition of Rhizopus Species.</title>
        <authorList>
            <person name="Gryganskyi A.P."/>
            <person name="Golan J."/>
            <person name="Dolatabadi S."/>
            <person name="Mondo S."/>
            <person name="Robb S."/>
            <person name="Idnurm A."/>
            <person name="Muszewska A."/>
            <person name="Steczkiewicz K."/>
            <person name="Masonjones S."/>
            <person name="Liao H.L."/>
            <person name="Gajdeczka M.T."/>
            <person name="Anike F."/>
            <person name="Vuek A."/>
            <person name="Anishchenko I.M."/>
            <person name="Voigt K."/>
            <person name="de Hoog G.S."/>
            <person name="Smith M.E."/>
            <person name="Heitman J."/>
            <person name="Vilgalys R."/>
            <person name="Stajich J.E."/>
        </authorList>
    </citation>
    <scope>NUCLEOTIDE SEQUENCE [LARGE SCALE GENOMIC DNA]</scope>
    <source>
        <strain evidence="2 3">CBS 357.93</strain>
    </source>
</reference>
<dbReference type="OrthoDB" id="3365399at2759"/>
<keyword evidence="3" id="KW-1185">Reference proteome</keyword>
<dbReference type="SUPFAM" id="SSF54236">
    <property type="entry name" value="Ubiquitin-like"/>
    <property type="match status" value="1"/>
</dbReference>
<protein>
    <recommendedName>
        <fullName evidence="1">Rad60/SUMO-like domain-containing protein</fullName>
    </recommendedName>
</protein>
<evidence type="ECO:0000313" key="3">
    <source>
        <dbReference type="Proteomes" id="UP000252139"/>
    </source>
</evidence>
<dbReference type="InterPro" id="IPR029071">
    <property type="entry name" value="Ubiquitin-like_domsf"/>
</dbReference>
<dbReference type="AlphaFoldDB" id="A0A367IQ18"/>